<dbReference type="GO" id="GO:0008270">
    <property type="term" value="F:zinc ion binding"/>
    <property type="evidence" value="ECO:0007669"/>
    <property type="project" value="UniProtKB-KW"/>
</dbReference>
<dbReference type="InterPro" id="IPR027370">
    <property type="entry name" value="Znf-RING_euk"/>
</dbReference>
<evidence type="ECO:0000259" key="8">
    <source>
        <dbReference type="PROSITE" id="PS50188"/>
    </source>
</evidence>
<dbReference type="SUPFAM" id="SSF57845">
    <property type="entry name" value="B-box zinc-binding domain"/>
    <property type="match status" value="1"/>
</dbReference>
<dbReference type="PROSITE" id="PS50119">
    <property type="entry name" value="ZF_BBOX"/>
    <property type="match status" value="1"/>
</dbReference>
<keyword evidence="3" id="KW-0862">Zinc</keyword>
<dbReference type="Pfam" id="PF13445">
    <property type="entry name" value="zf-RING_UBOX"/>
    <property type="match status" value="1"/>
</dbReference>
<dbReference type="SMART" id="SM00184">
    <property type="entry name" value="RING"/>
    <property type="match status" value="1"/>
</dbReference>
<keyword evidence="1" id="KW-0479">Metal-binding</keyword>
<dbReference type="SUPFAM" id="SSF57850">
    <property type="entry name" value="RING/U-box"/>
    <property type="match status" value="1"/>
</dbReference>
<dbReference type="Pfam" id="PF13765">
    <property type="entry name" value="PRY"/>
    <property type="match status" value="1"/>
</dbReference>
<dbReference type="AlphaFoldDB" id="A0A3Q2ZKU9"/>
<dbReference type="PROSITE" id="PS00518">
    <property type="entry name" value="ZF_RING_1"/>
    <property type="match status" value="1"/>
</dbReference>
<dbReference type="InterPro" id="IPR013083">
    <property type="entry name" value="Znf_RING/FYVE/PHD"/>
</dbReference>
<proteinExistence type="predicted"/>
<dbReference type="InterPro" id="IPR001870">
    <property type="entry name" value="B30.2/SPRY"/>
</dbReference>
<dbReference type="Proteomes" id="UP000264800">
    <property type="component" value="Unplaced"/>
</dbReference>
<evidence type="ECO:0000256" key="4">
    <source>
        <dbReference type="PROSITE-ProRule" id="PRU00024"/>
    </source>
</evidence>
<dbReference type="Gene3D" id="3.30.40.10">
    <property type="entry name" value="Zinc/RING finger domain, C3HC4 (zinc finger)"/>
    <property type="match status" value="1"/>
</dbReference>
<evidence type="ECO:0000256" key="2">
    <source>
        <dbReference type="ARBA" id="ARBA00022771"/>
    </source>
</evidence>
<dbReference type="InterPro" id="IPR050143">
    <property type="entry name" value="TRIM/RBCC"/>
</dbReference>
<dbReference type="Ensembl" id="ENSKMAT00000003573.1">
    <property type="protein sequence ID" value="ENSKMAP00000003505.1"/>
    <property type="gene ID" value="ENSKMAG00000002669.1"/>
</dbReference>
<dbReference type="PRINTS" id="PR01407">
    <property type="entry name" value="BUTYPHLNCDUF"/>
</dbReference>
<feature type="coiled-coil region" evidence="5">
    <location>
        <begin position="186"/>
        <end position="231"/>
    </location>
</feature>
<evidence type="ECO:0000259" key="6">
    <source>
        <dbReference type="PROSITE" id="PS50089"/>
    </source>
</evidence>
<protein>
    <submittedName>
        <fullName evidence="9">Uncharacterized protein</fullName>
    </submittedName>
</protein>
<name>A0A3Q2ZKU9_KRYMA</name>
<dbReference type="SMART" id="SM00336">
    <property type="entry name" value="BBOX"/>
    <property type="match status" value="1"/>
</dbReference>
<dbReference type="InterPro" id="IPR017907">
    <property type="entry name" value="Znf_RING_CS"/>
</dbReference>
<keyword evidence="2 4" id="KW-0863">Zinc-finger</keyword>
<dbReference type="PROSITE" id="PS50188">
    <property type="entry name" value="B302_SPRY"/>
    <property type="match status" value="1"/>
</dbReference>
<dbReference type="InterPro" id="IPR006574">
    <property type="entry name" value="PRY"/>
</dbReference>
<dbReference type="Pfam" id="PF00622">
    <property type="entry name" value="SPRY"/>
    <property type="match status" value="1"/>
</dbReference>
<organism evidence="9 10">
    <name type="scientific">Kryptolebias marmoratus</name>
    <name type="common">Mangrove killifish</name>
    <name type="synonym">Rivulus marmoratus</name>
    <dbReference type="NCBI Taxonomy" id="37003"/>
    <lineage>
        <taxon>Eukaryota</taxon>
        <taxon>Metazoa</taxon>
        <taxon>Chordata</taxon>
        <taxon>Craniata</taxon>
        <taxon>Vertebrata</taxon>
        <taxon>Euteleostomi</taxon>
        <taxon>Actinopterygii</taxon>
        <taxon>Neopterygii</taxon>
        <taxon>Teleostei</taxon>
        <taxon>Neoteleostei</taxon>
        <taxon>Acanthomorphata</taxon>
        <taxon>Ovalentaria</taxon>
        <taxon>Atherinomorphae</taxon>
        <taxon>Cyprinodontiformes</taxon>
        <taxon>Rivulidae</taxon>
        <taxon>Kryptolebias</taxon>
    </lineage>
</organism>
<evidence type="ECO:0000256" key="3">
    <source>
        <dbReference type="ARBA" id="ARBA00022833"/>
    </source>
</evidence>
<dbReference type="InterPro" id="IPR043136">
    <property type="entry name" value="B30.2/SPRY_sf"/>
</dbReference>
<dbReference type="InterPro" id="IPR013320">
    <property type="entry name" value="ConA-like_dom_sf"/>
</dbReference>
<reference evidence="9" key="2">
    <citation type="submission" date="2025-09" db="UniProtKB">
        <authorList>
            <consortium name="Ensembl"/>
        </authorList>
    </citation>
    <scope>IDENTIFICATION</scope>
</reference>
<dbReference type="SUPFAM" id="SSF49899">
    <property type="entry name" value="Concanavalin A-like lectins/glucanases"/>
    <property type="match status" value="1"/>
</dbReference>
<feature type="domain" description="B box-type" evidence="7">
    <location>
        <begin position="83"/>
        <end position="124"/>
    </location>
</feature>
<dbReference type="Gene3D" id="3.30.160.60">
    <property type="entry name" value="Classic Zinc Finger"/>
    <property type="match status" value="1"/>
</dbReference>
<dbReference type="OMA" id="WEVELGH"/>
<dbReference type="InterPro" id="IPR000315">
    <property type="entry name" value="Znf_B-box"/>
</dbReference>
<accession>A0A3Q2ZKU9</accession>
<evidence type="ECO:0000256" key="1">
    <source>
        <dbReference type="ARBA" id="ARBA00022723"/>
    </source>
</evidence>
<dbReference type="InterPro" id="IPR001841">
    <property type="entry name" value="Znf_RING"/>
</dbReference>
<evidence type="ECO:0000313" key="10">
    <source>
        <dbReference type="Proteomes" id="UP000264800"/>
    </source>
</evidence>
<keyword evidence="10" id="KW-1185">Reference proteome</keyword>
<evidence type="ECO:0000259" key="7">
    <source>
        <dbReference type="PROSITE" id="PS50119"/>
    </source>
</evidence>
<dbReference type="Pfam" id="PF00643">
    <property type="entry name" value="zf-B_box"/>
    <property type="match status" value="1"/>
</dbReference>
<dbReference type="GeneTree" id="ENSGT01030000234583"/>
<reference evidence="9" key="1">
    <citation type="submission" date="2025-08" db="UniProtKB">
        <authorList>
            <consortium name="Ensembl"/>
        </authorList>
    </citation>
    <scope>IDENTIFICATION</scope>
</reference>
<keyword evidence="5" id="KW-0175">Coiled coil</keyword>
<dbReference type="PROSITE" id="PS50089">
    <property type="entry name" value="ZF_RING_2"/>
    <property type="match status" value="1"/>
</dbReference>
<dbReference type="SMART" id="SM00589">
    <property type="entry name" value="PRY"/>
    <property type="match status" value="1"/>
</dbReference>
<feature type="domain" description="RING-type" evidence="6">
    <location>
        <begin position="18"/>
        <end position="57"/>
    </location>
</feature>
<feature type="domain" description="B30.2/SPRY" evidence="8">
    <location>
        <begin position="271"/>
        <end position="462"/>
    </location>
</feature>
<evidence type="ECO:0000256" key="5">
    <source>
        <dbReference type="SAM" id="Coils"/>
    </source>
</evidence>
<dbReference type="Gene3D" id="2.60.120.920">
    <property type="match status" value="1"/>
</dbReference>
<dbReference type="PANTHER" id="PTHR24103">
    <property type="entry name" value="E3 UBIQUITIN-PROTEIN LIGASE TRIM"/>
    <property type="match status" value="1"/>
</dbReference>
<dbReference type="InterPro" id="IPR003879">
    <property type="entry name" value="Butyrophylin_SPRY"/>
</dbReference>
<evidence type="ECO:0000313" key="9">
    <source>
        <dbReference type="Ensembl" id="ENSKMAP00000003505.1"/>
    </source>
</evidence>
<dbReference type="InterPro" id="IPR003877">
    <property type="entry name" value="SPRY_dom"/>
</dbReference>
<sequence>MKLETRDMSSECEMNLRCPVCHNVFRDPVLLPCSHSFCDSCLQRRWRRDTLECPVCKGVSRCKRPPPNSALKKLCEAFLLERDQQEFCSLHSEELKLFCLEHQEPVCLVCRDSEKHADHRFRPIGEVAQDSREELRESLKPFQEKLKAFDKIQENYEETEKHIKDQARYAKKQIRKEFRRLREFLRAEEEARLDALKEEEKRKREAMKRKRMDLRREMTNLSDTIRATKEDLKAEDVSFLQNYVSAAARVQLNLLPRDPQPPAEPLLDEATHLGNLKFNIWTKMNDSCCPVILDPNTAHPGVRLSENLRCIKWGETEEVPDNPERFDSACIVLGSEGFTSGQHSWEVQVGDNQHWVLGVASKSVQRKGHLRSLSGLWTMCLHQGSYKTFSPHNPVLILPEQTQFQTIRVCLDLDRGHLRFYGSNELIHSFKREVESFPSVEGETRGWQPAAPLADEFQDVLTLGTVGGLQQKQEQTGVKE</sequence>